<protein>
    <submittedName>
        <fullName evidence="8">Porin family protein</fullName>
    </submittedName>
</protein>
<dbReference type="Proteomes" id="UP000823630">
    <property type="component" value="Unassembled WGS sequence"/>
</dbReference>
<gene>
    <name evidence="8" type="ORF">IAC69_01045</name>
</gene>
<dbReference type="Gene3D" id="2.40.160.20">
    <property type="match status" value="1"/>
</dbReference>
<feature type="domain" description="Outer membrane protein beta-barrel" evidence="7">
    <location>
        <begin position="13"/>
        <end position="244"/>
    </location>
</feature>
<dbReference type="PANTHER" id="PTHR35892:SF2">
    <property type="entry name" value="OUTER MEMBRANE PROTEIN PAGN"/>
    <property type="match status" value="1"/>
</dbReference>
<organism evidence="8 9">
    <name type="scientific">Candidatus Enterousia avistercoris</name>
    <dbReference type="NCBI Taxonomy" id="2840788"/>
    <lineage>
        <taxon>Bacteria</taxon>
        <taxon>Pseudomonadati</taxon>
        <taxon>Pseudomonadota</taxon>
        <taxon>Alphaproteobacteria</taxon>
        <taxon>Candidatus Enterousia</taxon>
    </lineage>
</organism>
<dbReference type="EMBL" id="JADINC010000019">
    <property type="protein sequence ID" value="MBO8425047.1"/>
    <property type="molecule type" value="Genomic_DNA"/>
</dbReference>
<feature type="chain" id="PRO_5038702223" evidence="6">
    <location>
        <begin position="22"/>
        <end position="244"/>
    </location>
</feature>
<dbReference type="InterPro" id="IPR027385">
    <property type="entry name" value="Beta-barrel_OMP"/>
</dbReference>
<evidence type="ECO:0000256" key="6">
    <source>
        <dbReference type="SAM" id="SignalP"/>
    </source>
</evidence>
<name>A0A9D9GUJ6_9PROT</name>
<reference evidence="8" key="1">
    <citation type="submission" date="2020-10" db="EMBL/GenBank/DDBJ databases">
        <authorList>
            <person name="Gilroy R."/>
        </authorList>
    </citation>
    <scope>NUCLEOTIDE SEQUENCE</scope>
    <source>
        <strain evidence="8">8207</strain>
    </source>
</reference>
<dbReference type="InterPro" id="IPR051723">
    <property type="entry name" value="Bact_OM_Invasion-Related"/>
</dbReference>
<comment type="subcellular location">
    <subcellularLocation>
        <location evidence="1">Cell outer membrane</location>
        <topology evidence="1">Multi-pass membrane protein</topology>
    </subcellularLocation>
</comment>
<evidence type="ECO:0000313" key="9">
    <source>
        <dbReference type="Proteomes" id="UP000823630"/>
    </source>
</evidence>
<evidence type="ECO:0000256" key="1">
    <source>
        <dbReference type="ARBA" id="ARBA00004571"/>
    </source>
</evidence>
<dbReference type="SUPFAM" id="SSF56925">
    <property type="entry name" value="OMPA-like"/>
    <property type="match status" value="1"/>
</dbReference>
<evidence type="ECO:0000256" key="5">
    <source>
        <dbReference type="ARBA" id="ARBA00023136"/>
    </source>
</evidence>
<evidence type="ECO:0000256" key="4">
    <source>
        <dbReference type="ARBA" id="ARBA00022729"/>
    </source>
</evidence>
<dbReference type="GO" id="GO:0009279">
    <property type="term" value="C:cell outer membrane"/>
    <property type="evidence" value="ECO:0007669"/>
    <property type="project" value="UniProtKB-SubCell"/>
</dbReference>
<feature type="signal peptide" evidence="6">
    <location>
        <begin position="1"/>
        <end position="21"/>
    </location>
</feature>
<proteinExistence type="predicted"/>
<evidence type="ECO:0000256" key="3">
    <source>
        <dbReference type="ARBA" id="ARBA00022692"/>
    </source>
</evidence>
<keyword evidence="4 6" id="KW-0732">Signal</keyword>
<dbReference type="InterPro" id="IPR011250">
    <property type="entry name" value="OMP/PagP_B-barrel"/>
</dbReference>
<reference evidence="8" key="2">
    <citation type="journal article" date="2021" name="PeerJ">
        <title>Extensive microbial diversity within the chicken gut microbiome revealed by metagenomics and culture.</title>
        <authorList>
            <person name="Gilroy R."/>
            <person name="Ravi A."/>
            <person name="Getino M."/>
            <person name="Pursley I."/>
            <person name="Horton D.L."/>
            <person name="Alikhan N.F."/>
            <person name="Baker D."/>
            <person name="Gharbi K."/>
            <person name="Hall N."/>
            <person name="Watson M."/>
            <person name="Adriaenssens E.M."/>
            <person name="Foster-Nyarko E."/>
            <person name="Jarju S."/>
            <person name="Secka A."/>
            <person name="Antonio M."/>
            <person name="Oren A."/>
            <person name="Chaudhuri R.R."/>
            <person name="La Ragione R."/>
            <person name="Hildebrand F."/>
            <person name="Pallen M.J."/>
        </authorList>
    </citation>
    <scope>NUCLEOTIDE SEQUENCE</scope>
    <source>
        <strain evidence="8">8207</strain>
    </source>
</reference>
<keyword evidence="3" id="KW-0812">Transmembrane</keyword>
<evidence type="ECO:0000256" key="2">
    <source>
        <dbReference type="ARBA" id="ARBA00022452"/>
    </source>
</evidence>
<keyword evidence="5" id="KW-0472">Membrane</keyword>
<evidence type="ECO:0000259" key="7">
    <source>
        <dbReference type="Pfam" id="PF13505"/>
    </source>
</evidence>
<evidence type="ECO:0000313" key="8">
    <source>
        <dbReference type="EMBL" id="MBO8425047.1"/>
    </source>
</evidence>
<accession>A0A9D9GUJ6</accession>
<dbReference type="Pfam" id="PF13505">
    <property type="entry name" value="OMP_b-brl"/>
    <property type="match status" value="1"/>
</dbReference>
<sequence length="244" mass="26571">MKKSFALIGMGVAMASAPAMAFEISPYAALRLTGSVVNNDMTVISDYSFGGKKHHVNTMADETHSDFAFGANAAIGAKLDLGYGALRGEFAFDWKSDATDDNDFYFKVDNPYVHNFESTTSLYDVMFNLYYDFDTGTSFVPFLTAGLGYGHIALSTAAAGTTEYGPIDISKDTNADNFVWGVGAGVAYELTENLAIDLMYRYTNYGSVDANAEFDIIKLGKPLPVDADFDIATHEFMLGARYTF</sequence>
<dbReference type="AlphaFoldDB" id="A0A9D9GUJ6"/>
<dbReference type="PANTHER" id="PTHR35892">
    <property type="entry name" value="OUTER MEMBRANE PROTEIN PAGN-RELATED"/>
    <property type="match status" value="1"/>
</dbReference>
<keyword evidence="2" id="KW-1134">Transmembrane beta strand</keyword>
<comment type="caution">
    <text evidence="8">The sequence shown here is derived from an EMBL/GenBank/DDBJ whole genome shotgun (WGS) entry which is preliminary data.</text>
</comment>